<feature type="compositionally biased region" description="Basic residues" evidence="3">
    <location>
        <begin position="77"/>
        <end position="86"/>
    </location>
</feature>
<dbReference type="InterPro" id="IPR035979">
    <property type="entry name" value="RBD_domain_sf"/>
</dbReference>
<evidence type="ECO:0000256" key="3">
    <source>
        <dbReference type="SAM" id="MobiDB-lite"/>
    </source>
</evidence>
<dbReference type="KEGG" id="dgr:6564894"/>
<evidence type="ECO:0000256" key="2">
    <source>
        <dbReference type="PROSITE-ProRule" id="PRU00176"/>
    </source>
</evidence>
<dbReference type="HOGENOM" id="CLU_467921_0_0_1"/>
<protein>
    <submittedName>
        <fullName evidence="5">GH11866</fullName>
    </submittedName>
</protein>
<dbReference type="InterPro" id="IPR012677">
    <property type="entry name" value="Nucleotide-bd_a/b_plait_sf"/>
</dbReference>
<dbReference type="Proteomes" id="UP000001070">
    <property type="component" value="Unassembled WGS sequence"/>
</dbReference>
<dbReference type="PROSITE" id="PS50102">
    <property type="entry name" value="RRM"/>
    <property type="match status" value="1"/>
</dbReference>
<feature type="compositionally biased region" description="Basic residues" evidence="3">
    <location>
        <begin position="149"/>
        <end position="160"/>
    </location>
</feature>
<keyword evidence="1 2" id="KW-0694">RNA-binding</keyword>
<organism evidence="6">
    <name type="scientific">Drosophila grimshawi</name>
    <name type="common">Hawaiian fruit fly</name>
    <name type="synonym">Idiomyia grimshawi</name>
    <dbReference type="NCBI Taxonomy" id="7222"/>
    <lineage>
        <taxon>Eukaryota</taxon>
        <taxon>Metazoa</taxon>
        <taxon>Ecdysozoa</taxon>
        <taxon>Arthropoda</taxon>
        <taxon>Hexapoda</taxon>
        <taxon>Insecta</taxon>
        <taxon>Pterygota</taxon>
        <taxon>Neoptera</taxon>
        <taxon>Endopterygota</taxon>
        <taxon>Diptera</taxon>
        <taxon>Brachycera</taxon>
        <taxon>Muscomorpha</taxon>
        <taxon>Ephydroidea</taxon>
        <taxon>Drosophilidae</taxon>
        <taxon>Drosophila</taxon>
        <taxon>Hawaiian Drosophila</taxon>
    </lineage>
</organism>
<dbReference type="InParanoid" id="B4JLI0"/>
<dbReference type="SMART" id="SM00360">
    <property type="entry name" value="RRM"/>
    <property type="match status" value="1"/>
</dbReference>
<dbReference type="GO" id="GO:0003723">
    <property type="term" value="F:RNA binding"/>
    <property type="evidence" value="ECO:0007669"/>
    <property type="project" value="UniProtKB-UniRule"/>
</dbReference>
<dbReference type="GO" id="GO:0061574">
    <property type="term" value="C:ASAP complex"/>
    <property type="evidence" value="ECO:0007669"/>
    <property type="project" value="TreeGrafter"/>
</dbReference>
<dbReference type="STRING" id="7222.B4JLI0"/>
<sequence length="508" mass="57277">MPSKSKRNNEQAMKKRKVEKGGGGKPSSEKKRRSSSSSSGSSISDRYSSRSCTSDSSYDSTSTDSQSVSTDEEKPSHRTRHCKSIRQSKCNRVVGSGLYKTKVPELLVPSPSLTPVRKTVSTKMAAAATTSMPDPAALETWSPMPSNSKKSKSMKKRKGRAASPTQKLNEKKSVTAVPNTKYQKPQKAPEATTPKGKKERQIPSAKKAKENEPHPISSGKGHRSPTRPVETSENKNNRHTTLCSADIHKNSRAKHSTSQGKVKDAKRSEKHPSTHAVAKPKIRENESSTWHSTSRARDKVMTSSSSHSSTRARDTELQQMLFHAITVPKEIILDQHSPEPVCPSSKPYFEDVRRDVRSASRTRQWRSSSRPAHRDGDRRSPSGQRDRIRYRDRRSRYSPTRSYEFSRSQIAERQRTVRLHIHGLSPHVTKTHIFNIFNSFGPVISVDFPYKRNEFGFAGRGYAFVEFENPEDCEIAQKTMNGGKIDDQRISVTAFDQNLLRYPWRPRF</sequence>
<dbReference type="Pfam" id="PF00076">
    <property type="entry name" value="RRM_1"/>
    <property type="match status" value="1"/>
</dbReference>
<dbReference type="eggNOG" id="KOG0118">
    <property type="taxonomic scope" value="Eukaryota"/>
</dbReference>
<dbReference type="GO" id="GO:0000398">
    <property type="term" value="P:mRNA splicing, via spliceosome"/>
    <property type="evidence" value="ECO:0007669"/>
    <property type="project" value="TreeGrafter"/>
</dbReference>
<feature type="compositionally biased region" description="Low complexity" evidence="3">
    <location>
        <begin position="35"/>
        <end position="69"/>
    </location>
</feature>
<dbReference type="OrthoDB" id="252020at2759"/>
<reference evidence="5 6" key="1">
    <citation type="journal article" date="2007" name="Nature">
        <title>Evolution of genes and genomes on the Drosophila phylogeny.</title>
        <authorList>
            <consortium name="Drosophila 12 Genomes Consortium"/>
            <person name="Clark A.G."/>
            <person name="Eisen M.B."/>
            <person name="Smith D.R."/>
            <person name="Bergman C.M."/>
            <person name="Oliver B."/>
            <person name="Markow T.A."/>
            <person name="Kaufman T.C."/>
            <person name="Kellis M."/>
            <person name="Gelbart W."/>
            <person name="Iyer V.N."/>
            <person name="Pollard D.A."/>
            <person name="Sackton T.B."/>
            <person name="Larracuente A.M."/>
            <person name="Singh N.D."/>
            <person name="Abad J.P."/>
            <person name="Abt D.N."/>
            <person name="Adryan B."/>
            <person name="Aguade M."/>
            <person name="Akashi H."/>
            <person name="Anderson W.W."/>
            <person name="Aquadro C.F."/>
            <person name="Ardell D.H."/>
            <person name="Arguello R."/>
            <person name="Artieri C.G."/>
            <person name="Barbash D.A."/>
            <person name="Barker D."/>
            <person name="Barsanti P."/>
            <person name="Batterham P."/>
            <person name="Batzoglou S."/>
            <person name="Begun D."/>
            <person name="Bhutkar A."/>
            <person name="Blanco E."/>
            <person name="Bosak S.A."/>
            <person name="Bradley R.K."/>
            <person name="Brand A.D."/>
            <person name="Brent M.R."/>
            <person name="Brooks A.N."/>
            <person name="Brown R.H."/>
            <person name="Butlin R.K."/>
            <person name="Caggese C."/>
            <person name="Calvi B.R."/>
            <person name="Bernardo de Carvalho A."/>
            <person name="Caspi A."/>
            <person name="Castrezana S."/>
            <person name="Celniker S.E."/>
            <person name="Chang J.L."/>
            <person name="Chapple C."/>
            <person name="Chatterji S."/>
            <person name="Chinwalla A."/>
            <person name="Civetta A."/>
            <person name="Clifton S.W."/>
            <person name="Comeron J.M."/>
            <person name="Costello J.C."/>
            <person name="Coyne J.A."/>
            <person name="Daub J."/>
            <person name="David R.G."/>
            <person name="Delcher A.L."/>
            <person name="Delehaunty K."/>
            <person name="Do C.B."/>
            <person name="Ebling H."/>
            <person name="Edwards K."/>
            <person name="Eickbush T."/>
            <person name="Evans J.D."/>
            <person name="Filipski A."/>
            <person name="Findeiss S."/>
            <person name="Freyhult E."/>
            <person name="Fulton L."/>
            <person name="Fulton R."/>
            <person name="Garcia A.C."/>
            <person name="Gardiner A."/>
            <person name="Garfield D.A."/>
            <person name="Garvin B.E."/>
            <person name="Gibson G."/>
            <person name="Gilbert D."/>
            <person name="Gnerre S."/>
            <person name="Godfrey J."/>
            <person name="Good R."/>
            <person name="Gotea V."/>
            <person name="Gravely B."/>
            <person name="Greenberg A.J."/>
            <person name="Griffiths-Jones S."/>
            <person name="Gross S."/>
            <person name="Guigo R."/>
            <person name="Gustafson E.A."/>
            <person name="Haerty W."/>
            <person name="Hahn M.W."/>
            <person name="Halligan D.L."/>
            <person name="Halpern A.L."/>
            <person name="Halter G.M."/>
            <person name="Han M.V."/>
            <person name="Heger A."/>
            <person name="Hillier L."/>
            <person name="Hinrichs A.S."/>
            <person name="Holmes I."/>
            <person name="Hoskins R.A."/>
            <person name="Hubisz M.J."/>
            <person name="Hultmark D."/>
            <person name="Huntley M.A."/>
            <person name="Jaffe D.B."/>
            <person name="Jagadeeshan S."/>
            <person name="Jeck W.R."/>
            <person name="Johnson J."/>
            <person name="Jones C.D."/>
            <person name="Jordan W.C."/>
            <person name="Karpen G.H."/>
            <person name="Kataoka E."/>
            <person name="Keightley P.D."/>
            <person name="Kheradpour P."/>
            <person name="Kirkness E.F."/>
            <person name="Koerich L.B."/>
            <person name="Kristiansen K."/>
            <person name="Kudrna D."/>
            <person name="Kulathinal R.J."/>
            <person name="Kumar S."/>
            <person name="Kwok R."/>
            <person name="Lander E."/>
            <person name="Langley C.H."/>
            <person name="Lapoint R."/>
            <person name="Lazzaro B.P."/>
            <person name="Lee S.J."/>
            <person name="Levesque L."/>
            <person name="Li R."/>
            <person name="Lin C.F."/>
            <person name="Lin M.F."/>
            <person name="Lindblad-Toh K."/>
            <person name="Llopart A."/>
            <person name="Long M."/>
            <person name="Low L."/>
            <person name="Lozovsky E."/>
            <person name="Lu J."/>
            <person name="Luo M."/>
            <person name="Machado C.A."/>
            <person name="Makalowski W."/>
            <person name="Marzo M."/>
            <person name="Matsuda M."/>
            <person name="Matzkin L."/>
            <person name="McAllister B."/>
            <person name="McBride C.S."/>
            <person name="McKernan B."/>
            <person name="McKernan K."/>
            <person name="Mendez-Lago M."/>
            <person name="Minx P."/>
            <person name="Mollenhauer M.U."/>
            <person name="Montooth K."/>
            <person name="Mount S.M."/>
            <person name="Mu X."/>
            <person name="Myers E."/>
            <person name="Negre B."/>
            <person name="Newfeld S."/>
            <person name="Nielsen R."/>
            <person name="Noor M.A."/>
            <person name="O'Grady P."/>
            <person name="Pachter L."/>
            <person name="Papaceit M."/>
            <person name="Parisi M.J."/>
            <person name="Parisi M."/>
            <person name="Parts L."/>
            <person name="Pedersen J.S."/>
            <person name="Pesole G."/>
            <person name="Phillippy A.M."/>
            <person name="Ponting C.P."/>
            <person name="Pop M."/>
            <person name="Porcelli D."/>
            <person name="Powell J.R."/>
            <person name="Prohaska S."/>
            <person name="Pruitt K."/>
            <person name="Puig M."/>
            <person name="Quesneville H."/>
            <person name="Ram K.R."/>
            <person name="Rand D."/>
            <person name="Rasmussen M.D."/>
            <person name="Reed L.K."/>
            <person name="Reenan R."/>
            <person name="Reily A."/>
            <person name="Remington K.A."/>
            <person name="Rieger T.T."/>
            <person name="Ritchie M.G."/>
            <person name="Robin C."/>
            <person name="Rogers Y.H."/>
            <person name="Rohde C."/>
            <person name="Rozas J."/>
            <person name="Rubenfield M.J."/>
            <person name="Ruiz A."/>
            <person name="Russo S."/>
            <person name="Salzberg S.L."/>
            <person name="Sanchez-Gracia A."/>
            <person name="Saranga D.J."/>
            <person name="Sato H."/>
            <person name="Schaeffer S.W."/>
            <person name="Schatz M.C."/>
            <person name="Schlenke T."/>
            <person name="Schwartz R."/>
            <person name="Segarra C."/>
            <person name="Singh R.S."/>
            <person name="Sirot L."/>
            <person name="Sirota M."/>
            <person name="Sisneros N.B."/>
            <person name="Smith C.D."/>
            <person name="Smith T.F."/>
            <person name="Spieth J."/>
            <person name="Stage D.E."/>
            <person name="Stark A."/>
            <person name="Stephan W."/>
            <person name="Strausberg R.L."/>
            <person name="Strempel S."/>
            <person name="Sturgill D."/>
            <person name="Sutton G."/>
            <person name="Sutton G.G."/>
            <person name="Tao W."/>
            <person name="Teichmann S."/>
            <person name="Tobari Y.N."/>
            <person name="Tomimura Y."/>
            <person name="Tsolas J.M."/>
            <person name="Valente V.L."/>
            <person name="Venter E."/>
            <person name="Venter J.C."/>
            <person name="Vicario S."/>
            <person name="Vieira F.G."/>
            <person name="Vilella A.J."/>
            <person name="Villasante A."/>
            <person name="Walenz B."/>
            <person name="Wang J."/>
            <person name="Wasserman M."/>
            <person name="Watts T."/>
            <person name="Wilson D."/>
            <person name="Wilson R.K."/>
            <person name="Wing R.A."/>
            <person name="Wolfner M.F."/>
            <person name="Wong A."/>
            <person name="Wong G.K."/>
            <person name="Wu C.I."/>
            <person name="Wu G."/>
            <person name="Yamamoto D."/>
            <person name="Yang H.P."/>
            <person name="Yang S.P."/>
            <person name="Yorke J.A."/>
            <person name="Yoshida K."/>
            <person name="Zdobnov E."/>
            <person name="Zhang P."/>
            <person name="Zhang Y."/>
            <person name="Zimin A.V."/>
            <person name="Baldwin J."/>
            <person name="Abdouelleil A."/>
            <person name="Abdulkadir J."/>
            <person name="Abebe A."/>
            <person name="Abera B."/>
            <person name="Abreu J."/>
            <person name="Acer S.C."/>
            <person name="Aftuck L."/>
            <person name="Alexander A."/>
            <person name="An P."/>
            <person name="Anderson E."/>
            <person name="Anderson S."/>
            <person name="Arachi H."/>
            <person name="Azer M."/>
            <person name="Bachantsang P."/>
            <person name="Barry A."/>
            <person name="Bayul T."/>
            <person name="Berlin A."/>
            <person name="Bessette D."/>
            <person name="Bloom T."/>
            <person name="Blye J."/>
            <person name="Boguslavskiy L."/>
            <person name="Bonnet C."/>
            <person name="Boukhgalter B."/>
            <person name="Bourzgui I."/>
            <person name="Brown A."/>
            <person name="Cahill P."/>
            <person name="Channer S."/>
            <person name="Cheshatsang Y."/>
            <person name="Chuda L."/>
            <person name="Citroen M."/>
            <person name="Collymore A."/>
            <person name="Cooke P."/>
            <person name="Costello M."/>
            <person name="D'Aco K."/>
            <person name="Daza R."/>
            <person name="De Haan G."/>
            <person name="DeGray S."/>
            <person name="DeMaso C."/>
            <person name="Dhargay N."/>
            <person name="Dooley K."/>
            <person name="Dooley E."/>
            <person name="Doricent M."/>
            <person name="Dorje P."/>
            <person name="Dorjee K."/>
            <person name="Dupes A."/>
            <person name="Elong R."/>
            <person name="Falk J."/>
            <person name="Farina A."/>
            <person name="Faro S."/>
            <person name="Ferguson D."/>
            <person name="Fisher S."/>
            <person name="Foley C.D."/>
            <person name="Franke A."/>
            <person name="Friedrich D."/>
            <person name="Gadbois L."/>
            <person name="Gearin G."/>
            <person name="Gearin C.R."/>
            <person name="Giannoukos G."/>
            <person name="Goode T."/>
            <person name="Graham J."/>
            <person name="Grandbois E."/>
            <person name="Grewal S."/>
            <person name="Gyaltsen K."/>
            <person name="Hafez N."/>
            <person name="Hagos B."/>
            <person name="Hall J."/>
            <person name="Henson C."/>
            <person name="Hollinger A."/>
            <person name="Honan T."/>
            <person name="Huard M.D."/>
            <person name="Hughes L."/>
            <person name="Hurhula B."/>
            <person name="Husby M.E."/>
            <person name="Kamat A."/>
            <person name="Kanga B."/>
            <person name="Kashin S."/>
            <person name="Khazanovich D."/>
            <person name="Kisner P."/>
            <person name="Lance K."/>
            <person name="Lara M."/>
            <person name="Lee W."/>
            <person name="Lennon N."/>
            <person name="Letendre F."/>
            <person name="LeVine R."/>
            <person name="Lipovsky A."/>
            <person name="Liu X."/>
            <person name="Liu J."/>
            <person name="Liu S."/>
            <person name="Lokyitsang T."/>
            <person name="Lokyitsang Y."/>
            <person name="Lubonja R."/>
            <person name="Lui A."/>
            <person name="MacDonald P."/>
            <person name="Magnisalis V."/>
            <person name="Maru K."/>
            <person name="Matthews C."/>
            <person name="McCusker W."/>
            <person name="McDonough S."/>
            <person name="Mehta T."/>
            <person name="Meldrim J."/>
            <person name="Meneus L."/>
            <person name="Mihai O."/>
            <person name="Mihalev A."/>
            <person name="Mihova T."/>
            <person name="Mittelman R."/>
            <person name="Mlenga V."/>
            <person name="Montmayeur A."/>
            <person name="Mulrain L."/>
            <person name="Navidi A."/>
            <person name="Naylor J."/>
            <person name="Negash T."/>
            <person name="Nguyen T."/>
            <person name="Nguyen N."/>
            <person name="Nicol R."/>
            <person name="Norbu C."/>
            <person name="Norbu N."/>
            <person name="Novod N."/>
            <person name="O'Neill B."/>
            <person name="Osman S."/>
            <person name="Markiewicz E."/>
            <person name="Oyono O.L."/>
            <person name="Patti C."/>
            <person name="Phunkhang P."/>
            <person name="Pierre F."/>
            <person name="Priest M."/>
            <person name="Raghuraman S."/>
            <person name="Rege F."/>
            <person name="Reyes R."/>
            <person name="Rise C."/>
            <person name="Rogov P."/>
            <person name="Ross K."/>
            <person name="Ryan E."/>
            <person name="Settipalli S."/>
            <person name="Shea T."/>
            <person name="Sherpa N."/>
            <person name="Shi L."/>
            <person name="Shih D."/>
            <person name="Sparrow T."/>
            <person name="Spaulding J."/>
            <person name="Stalker J."/>
            <person name="Stange-Thomann N."/>
            <person name="Stavropoulos S."/>
            <person name="Stone C."/>
            <person name="Strader C."/>
            <person name="Tesfaye S."/>
            <person name="Thomson T."/>
            <person name="Thoulutsang Y."/>
            <person name="Thoulutsang D."/>
            <person name="Topham K."/>
            <person name="Topping I."/>
            <person name="Tsamla T."/>
            <person name="Vassiliev H."/>
            <person name="Vo A."/>
            <person name="Wangchuk T."/>
            <person name="Wangdi T."/>
            <person name="Weiand M."/>
            <person name="Wilkinson J."/>
            <person name="Wilson A."/>
            <person name="Yadav S."/>
            <person name="Young G."/>
            <person name="Yu Q."/>
            <person name="Zembek L."/>
            <person name="Zhong D."/>
            <person name="Zimmer A."/>
            <person name="Zwirko Z."/>
            <person name="Jaffe D.B."/>
            <person name="Alvarez P."/>
            <person name="Brockman W."/>
            <person name="Butler J."/>
            <person name="Chin C."/>
            <person name="Gnerre S."/>
            <person name="Grabherr M."/>
            <person name="Kleber M."/>
            <person name="Mauceli E."/>
            <person name="MacCallum I."/>
        </authorList>
    </citation>
    <scope>NUCLEOTIDE SEQUENCE [LARGE SCALE GENOMIC DNA]</scope>
    <source>
        <strain evidence="6">Tucson 15287-2541.00</strain>
    </source>
</reference>
<dbReference type="EMBL" id="CH916370">
    <property type="protein sequence ID" value="EDW00433.1"/>
    <property type="molecule type" value="Genomic_DNA"/>
</dbReference>
<feature type="compositionally biased region" description="Basic and acidic residues" evidence="3">
    <location>
        <begin position="372"/>
        <end position="389"/>
    </location>
</feature>
<dbReference type="Gene3D" id="3.30.70.330">
    <property type="match status" value="1"/>
</dbReference>
<accession>B4JLI0</accession>
<evidence type="ECO:0000313" key="6">
    <source>
        <dbReference type="Proteomes" id="UP000001070"/>
    </source>
</evidence>
<keyword evidence="6" id="KW-1185">Reference proteome</keyword>
<feature type="domain" description="RRM" evidence="4">
    <location>
        <begin position="417"/>
        <end position="497"/>
    </location>
</feature>
<name>B4JLI0_DROGR</name>
<dbReference type="PANTHER" id="PTHR15481:SF0">
    <property type="entry name" value="LD23870P-RELATED"/>
    <property type="match status" value="1"/>
</dbReference>
<proteinExistence type="predicted"/>
<dbReference type="AlphaFoldDB" id="B4JLI0"/>
<feature type="region of interest" description="Disordered" evidence="3">
    <location>
        <begin position="1"/>
        <end position="313"/>
    </location>
</feature>
<feature type="compositionally biased region" description="Low complexity" evidence="3">
    <location>
        <begin position="118"/>
        <end position="132"/>
    </location>
</feature>
<dbReference type="PANTHER" id="PTHR15481">
    <property type="entry name" value="RIBONUCLEIC ACID BINDING PROTEIN S1"/>
    <property type="match status" value="1"/>
</dbReference>
<dbReference type="GO" id="GO:0005737">
    <property type="term" value="C:cytoplasm"/>
    <property type="evidence" value="ECO:0007669"/>
    <property type="project" value="TreeGrafter"/>
</dbReference>
<evidence type="ECO:0000259" key="4">
    <source>
        <dbReference type="PROSITE" id="PS50102"/>
    </source>
</evidence>
<dbReference type="InterPro" id="IPR000504">
    <property type="entry name" value="RRM_dom"/>
</dbReference>
<gene>
    <name evidence="5" type="primary">Dgri\GH11866</name>
    <name evidence="5" type="ORF">Dgri_GH11866</name>
</gene>
<dbReference type="OMA" id="ERSMLRF"/>
<evidence type="ECO:0000256" key="1">
    <source>
        <dbReference type="ARBA" id="ARBA00022884"/>
    </source>
</evidence>
<dbReference type="GO" id="GO:0005654">
    <property type="term" value="C:nucleoplasm"/>
    <property type="evidence" value="ECO:0007669"/>
    <property type="project" value="TreeGrafter"/>
</dbReference>
<feature type="region of interest" description="Disordered" evidence="3">
    <location>
        <begin position="354"/>
        <end position="408"/>
    </location>
</feature>
<feature type="compositionally biased region" description="Polar residues" evidence="3">
    <location>
        <begin position="359"/>
        <end position="370"/>
    </location>
</feature>
<feature type="compositionally biased region" description="Basic and acidic residues" evidence="3">
    <location>
        <begin position="261"/>
        <end position="272"/>
    </location>
</feature>
<evidence type="ECO:0000313" key="5">
    <source>
        <dbReference type="EMBL" id="EDW00433.1"/>
    </source>
</evidence>
<dbReference type="SUPFAM" id="SSF54928">
    <property type="entry name" value="RNA-binding domain, RBD"/>
    <property type="match status" value="1"/>
</dbReference>